<dbReference type="InterPro" id="IPR046947">
    <property type="entry name" value="LytR-like"/>
</dbReference>
<dbReference type="RefSeq" id="WP_237875461.1">
    <property type="nucleotide sequence ID" value="NZ_JAKLTR010000016.1"/>
</dbReference>
<evidence type="ECO:0000259" key="2">
    <source>
        <dbReference type="PROSITE" id="PS50110"/>
    </source>
</evidence>
<dbReference type="EMBL" id="JAKLTR010000016">
    <property type="protein sequence ID" value="MCG2616924.1"/>
    <property type="molecule type" value="Genomic_DNA"/>
</dbReference>
<keyword evidence="5" id="KW-1185">Reference proteome</keyword>
<dbReference type="PANTHER" id="PTHR37299:SF1">
    <property type="entry name" value="STAGE 0 SPORULATION PROTEIN A HOMOLOG"/>
    <property type="match status" value="1"/>
</dbReference>
<dbReference type="InterPro" id="IPR007492">
    <property type="entry name" value="LytTR_DNA-bd_dom"/>
</dbReference>
<dbReference type="SMART" id="SM00850">
    <property type="entry name" value="LytTR"/>
    <property type="match status" value="1"/>
</dbReference>
<dbReference type="GO" id="GO:0003677">
    <property type="term" value="F:DNA binding"/>
    <property type="evidence" value="ECO:0007669"/>
    <property type="project" value="UniProtKB-KW"/>
</dbReference>
<feature type="domain" description="HTH LytTR-type" evidence="3">
    <location>
        <begin position="143"/>
        <end position="251"/>
    </location>
</feature>
<dbReference type="SUPFAM" id="SSF52172">
    <property type="entry name" value="CheY-like"/>
    <property type="match status" value="1"/>
</dbReference>
<dbReference type="Gene3D" id="2.40.50.1020">
    <property type="entry name" value="LytTr DNA-binding domain"/>
    <property type="match status" value="1"/>
</dbReference>
<feature type="domain" description="Response regulatory" evidence="2">
    <location>
        <begin position="3"/>
        <end position="116"/>
    </location>
</feature>
<sequence>MLNTVIIEDEKPAYENLVSSLADIATDVQVVTRLATVKESISYLSAHPSIDLIFCDVQLGDGLSFEIFNHVSVHTPVIFITCYEDFLMNAFEHNGIDYLLKPVDKIELNKSLSKYRMLERHFSGQQSYANLTRFVRDHKKQRLIVRKGTEHIALRLEDIVLFYTENKVVYALDNDGKKYLADHNLAELELTLDTANFFRANRQYIVNINYIRSFKTYEKVKVQIDLTVPELNHYIIVSQEMAPQFREWMHSA</sequence>
<dbReference type="Proteomes" id="UP001165367">
    <property type="component" value="Unassembled WGS sequence"/>
</dbReference>
<dbReference type="Pfam" id="PF04397">
    <property type="entry name" value="LytTR"/>
    <property type="match status" value="1"/>
</dbReference>
<proteinExistence type="predicted"/>
<dbReference type="InterPro" id="IPR001789">
    <property type="entry name" value="Sig_transdc_resp-reg_receiver"/>
</dbReference>
<protein>
    <submittedName>
        <fullName evidence="4">LytTR family DNA-binding domain-containing protein</fullName>
    </submittedName>
</protein>
<comment type="caution">
    <text evidence="4">The sequence shown here is derived from an EMBL/GenBank/DDBJ whole genome shotgun (WGS) entry which is preliminary data.</text>
</comment>
<evidence type="ECO:0000259" key="3">
    <source>
        <dbReference type="PROSITE" id="PS50930"/>
    </source>
</evidence>
<organism evidence="4 5">
    <name type="scientific">Terrimonas ginsenosidimutans</name>
    <dbReference type="NCBI Taxonomy" id="2908004"/>
    <lineage>
        <taxon>Bacteria</taxon>
        <taxon>Pseudomonadati</taxon>
        <taxon>Bacteroidota</taxon>
        <taxon>Chitinophagia</taxon>
        <taxon>Chitinophagales</taxon>
        <taxon>Chitinophagaceae</taxon>
        <taxon>Terrimonas</taxon>
    </lineage>
</organism>
<dbReference type="Pfam" id="PF00072">
    <property type="entry name" value="Response_reg"/>
    <property type="match status" value="1"/>
</dbReference>
<feature type="modified residue" description="4-aspartylphosphate" evidence="1">
    <location>
        <position position="56"/>
    </location>
</feature>
<accession>A0ABS9KX51</accession>
<dbReference type="PROSITE" id="PS50930">
    <property type="entry name" value="HTH_LYTTR"/>
    <property type="match status" value="1"/>
</dbReference>
<keyword evidence="1" id="KW-0597">Phosphoprotein</keyword>
<reference evidence="4" key="1">
    <citation type="submission" date="2022-01" db="EMBL/GenBank/DDBJ databases">
        <authorList>
            <person name="Jo J.-H."/>
            <person name="Im W.-T."/>
        </authorList>
    </citation>
    <scope>NUCLEOTIDE SEQUENCE</scope>
    <source>
        <strain evidence="4">NA20</strain>
    </source>
</reference>
<dbReference type="SMART" id="SM00448">
    <property type="entry name" value="REC"/>
    <property type="match status" value="1"/>
</dbReference>
<evidence type="ECO:0000313" key="4">
    <source>
        <dbReference type="EMBL" id="MCG2616924.1"/>
    </source>
</evidence>
<name>A0ABS9KX51_9BACT</name>
<dbReference type="PROSITE" id="PS50110">
    <property type="entry name" value="RESPONSE_REGULATORY"/>
    <property type="match status" value="1"/>
</dbReference>
<dbReference type="Gene3D" id="3.40.50.2300">
    <property type="match status" value="1"/>
</dbReference>
<keyword evidence="4" id="KW-0238">DNA-binding</keyword>
<evidence type="ECO:0000256" key="1">
    <source>
        <dbReference type="PROSITE-ProRule" id="PRU00169"/>
    </source>
</evidence>
<evidence type="ECO:0000313" key="5">
    <source>
        <dbReference type="Proteomes" id="UP001165367"/>
    </source>
</evidence>
<dbReference type="InterPro" id="IPR011006">
    <property type="entry name" value="CheY-like_superfamily"/>
</dbReference>
<dbReference type="PANTHER" id="PTHR37299">
    <property type="entry name" value="TRANSCRIPTIONAL REGULATOR-RELATED"/>
    <property type="match status" value="1"/>
</dbReference>
<gene>
    <name evidence="4" type="ORF">LZZ85_21685</name>
</gene>